<dbReference type="Gene3D" id="1.10.510.10">
    <property type="entry name" value="Transferase(Phosphotransferase) domain 1"/>
    <property type="match status" value="1"/>
</dbReference>
<evidence type="ECO:0000256" key="16">
    <source>
        <dbReference type="PROSITE-ProRule" id="PRU10141"/>
    </source>
</evidence>
<feature type="domain" description="Protein kinase" evidence="17">
    <location>
        <begin position="25"/>
        <end position="279"/>
    </location>
</feature>
<accession>A0A8D2IT31</accession>
<dbReference type="KEGG" id="vko:123030083"/>
<dbReference type="Pfam" id="PF00069">
    <property type="entry name" value="Pkinase"/>
    <property type="match status" value="1"/>
</dbReference>
<dbReference type="EC" id="2.7.11.1" evidence="13"/>
<dbReference type="GO" id="GO:0005737">
    <property type="term" value="C:cytoplasm"/>
    <property type="evidence" value="ECO:0007669"/>
    <property type="project" value="UniProtKB-UniRule"/>
</dbReference>
<evidence type="ECO:0000256" key="15">
    <source>
        <dbReference type="PIRSR" id="PIRSR037993-2"/>
    </source>
</evidence>
<comment type="catalytic activity">
    <reaction evidence="10 13">
        <text>L-threonyl-[protein] + ATP = O-phospho-L-threonyl-[protein] + ADP + H(+)</text>
        <dbReference type="Rhea" id="RHEA:46608"/>
        <dbReference type="Rhea" id="RHEA-COMP:11060"/>
        <dbReference type="Rhea" id="RHEA-COMP:11605"/>
        <dbReference type="ChEBI" id="CHEBI:15378"/>
        <dbReference type="ChEBI" id="CHEBI:30013"/>
        <dbReference type="ChEBI" id="CHEBI:30616"/>
        <dbReference type="ChEBI" id="CHEBI:61977"/>
        <dbReference type="ChEBI" id="CHEBI:456216"/>
        <dbReference type="EC" id="2.7.11.1"/>
    </reaction>
</comment>
<comment type="subunit">
    <text evidence="12">Interacts with MYC.</text>
</comment>
<dbReference type="CTD" id="11040"/>
<evidence type="ECO:0000256" key="2">
    <source>
        <dbReference type="ARBA" id="ARBA00022527"/>
    </source>
</evidence>
<dbReference type="PROSITE" id="PS00107">
    <property type="entry name" value="PROTEIN_KINASE_ATP"/>
    <property type="match status" value="1"/>
</dbReference>
<dbReference type="InterPro" id="IPR051138">
    <property type="entry name" value="PIM_Ser/Thr_kinase"/>
</dbReference>
<dbReference type="GO" id="GO:0043066">
    <property type="term" value="P:negative regulation of apoptotic process"/>
    <property type="evidence" value="ECO:0007669"/>
    <property type="project" value="UniProtKB-UniRule"/>
</dbReference>
<dbReference type="FunFam" id="1.10.510.10:FF:000413">
    <property type="entry name" value="Serine/threonine-protein kinase"/>
    <property type="match status" value="1"/>
</dbReference>
<dbReference type="OMA" id="VCHCHAQ"/>
<evidence type="ECO:0000313" key="18">
    <source>
        <dbReference type="Ensembl" id="ENSVKKP00000003189.1"/>
    </source>
</evidence>
<feature type="binding site" evidence="15">
    <location>
        <begin position="31"/>
        <end position="39"/>
    </location>
    <ligand>
        <name>ATP</name>
        <dbReference type="ChEBI" id="CHEBI:30616"/>
    </ligand>
</feature>
<dbReference type="GO" id="GO:0106310">
    <property type="term" value="F:protein serine kinase activity"/>
    <property type="evidence" value="ECO:0007669"/>
    <property type="project" value="UniProtKB-UniRule"/>
</dbReference>
<proteinExistence type="inferred from homology"/>
<dbReference type="SUPFAM" id="SSF56112">
    <property type="entry name" value="Protein kinase-like (PK-like)"/>
    <property type="match status" value="1"/>
</dbReference>
<feature type="active site" description="Proton acceptor" evidence="14">
    <location>
        <position position="156"/>
    </location>
</feature>
<comment type="catalytic activity">
    <reaction evidence="11 13">
        <text>L-seryl-[protein] + ATP = O-phospho-L-seryl-[protein] + ADP + H(+)</text>
        <dbReference type="Rhea" id="RHEA:17989"/>
        <dbReference type="Rhea" id="RHEA-COMP:9863"/>
        <dbReference type="Rhea" id="RHEA-COMP:11604"/>
        <dbReference type="ChEBI" id="CHEBI:15378"/>
        <dbReference type="ChEBI" id="CHEBI:29999"/>
        <dbReference type="ChEBI" id="CHEBI:30616"/>
        <dbReference type="ChEBI" id="CHEBI:83421"/>
        <dbReference type="ChEBI" id="CHEBI:456216"/>
        <dbReference type="EC" id="2.7.11.1"/>
    </reaction>
</comment>
<dbReference type="InterPro" id="IPR011009">
    <property type="entry name" value="Kinase-like_dom_sf"/>
</dbReference>
<name>A0A8D2IT31_VARKO</name>
<dbReference type="Proteomes" id="UP000694545">
    <property type="component" value="Unplaced"/>
</dbReference>
<evidence type="ECO:0000256" key="5">
    <source>
        <dbReference type="ARBA" id="ARBA00022703"/>
    </source>
</evidence>
<evidence type="ECO:0000256" key="4">
    <source>
        <dbReference type="ARBA" id="ARBA00022679"/>
    </source>
</evidence>
<evidence type="ECO:0000256" key="14">
    <source>
        <dbReference type="PIRSR" id="PIRSR037993-1"/>
    </source>
</evidence>
<keyword evidence="9" id="KW-0131">Cell cycle</keyword>
<keyword evidence="5" id="KW-0053">Apoptosis</keyword>
<evidence type="ECO:0000256" key="13">
    <source>
        <dbReference type="PIRNR" id="PIRNR037993"/>
    </source>
</evidence>
<dbReference type="PIRSF" id="PIRSF037993">
    <property type="entry name" value="STPK_Pim-1"/>
    <property type="match status" value="1"/>
</dbReference>
<keyword evidence="8 13" id="KW-0067">ATP-binding</keyword>
<comment type="function">
    <text evidence="13">Proto-oncogene with serine/threonine kinase activity involved in cell survival and cell proliferation.</text>
</comment>
<dbReference type="InterPro" id="IPR017441">
    <property type="entry name" value="Protein_kinase_ATP_BS"/>
</dbReference>
<evidence type="ECO:0000256" key="6">
    <source>
        <dbReference type="ARBA" id="ARBA00022741"/>
    </source>
</evidence>
<dbReference type="FunFam" id="3.30.200.20:FF:000363">
    <property type="entry name" value="Serine/threonine-protein kinase"/>
    <property type="match status" value="1"/>
</dbReference>
<keyword evidence="3" id="KW-0597">Phosphoprotein</keyword>
<keyword evidence="19" id="KW-1185">Reference proteome</keyword>
<dbReference type="PANTHER" id="PTHR22984:SF10">
    <property type="entry name" value="SERINE_THREONINE-PROTEIN KINASE PIM-2"/>
    <property type="match status" value="1"/>
</dbReference>
<evidence type="ECO:0000256" key="10">
    <source>
        <dbReference type="ARBA" id="ARBA00047899"/>
    </source>
</evidence>
<organism evidence="18 19">
    <name type="scientific">Varanus komodoensis</name>
    <name type="common">Komodo dragon</name>
    <dbReference type="NCBI Taxonomy" id="61221"/>
    <lineage>
        <taxon>Eukaryota</taxon>
        <taxon>Metazoa</taxon>
        <taxon>Chordata</taxon>
        <taxon>Craniata</taxon>
        <taxon>Vertebrata</taxon>
        <taxon>Euteleostomi</taxon>
        <taxon>Lepidosauria</taxon>
        <taxon>Squamata</taxon>
        <taxon>Bifurcata</taxon>
        <taxon>Unidentata</taxon>
        <taxon>Episquamata</taxon>
        <taxon>Toxicofera</taxon>
        <taxon>Anguimorpha</taxon>
        <taxon>Paleoanguimorpha</taxon>
        <taxon>Varanoidea</taxon>
        <taxon>Varanidae</taxon>
        <taxon>Varanus</taxon>
    </lineage>
</organism>
<dbReference type="PROSITE" id="PS50011">
    <property type="entry name" value="PROTEIN_KINASE_DOM"/>
    <property type="match status" value="1"/>
</dbReference>
<sequence length="304" mass="34189">MMIPERKEVAWSPAGKDKDSFEALYKRGGLLGKGGFGTVYAGHRIADGLQVAIKHVAKNKVAQWVKQPNGKSTPLEVVLMKLVCSGAGHRNVIRLLDWYETPEGFFLVLERPEHCQDLFDYITEQGPLPEKLSQRFFHQVVEGVCHCHAQGVVHRDIKDENILVDLRTGNVKLIDFGSGALLTDSVYTEFDGTRVYSPPEWVECQQYYALPATVWSLGILLYDMVCGDIPFERDDEILAASVEFRTPVSADCRDLIQWCLSPVPSERPTLEQVLLHSWLKLDPLLQPEELQKPAPSRTPTCKSS</sequence>
<evidence type="ECO:0000256" key="1">
    <source>
        <dbReference type="ARBA" id="ARBA00005505"/>
    </source>
</evidence>
<feature type="binding site" evidence="15">
    <location>
        <position position="110"/>
    </location>
    <ligand>
        <name>ATP</name>
        <dbReference type="ChEBI" id="CHEBI:30616"/>
    </ligand>
</feature>
<dbReference type="SMART" id="SM00220">
    <property type="entry name" value="S_TKc"/>
    <property type="match status" value="1"/>
</dbReference>
<gene>
    <name evidence="18" type="primary">PIM2</name>
</gene>
<dbReference type="GO" id="GO:0007346">
    <property type="term" value="P:regulation of mitotic cell cycle"/>
    <property type="evidence" value="ECO:0007669"/>
    <property type="project" value="TreeGrafter"/>
</dbReference>
<dbReference type="AlphaFoldDB" id="A0A8D2IT31"/>
<comment type="similarity">
    <text evidence="1 13">Belongs to the protein kinase superfamily. CAMK Ser/Thr protein kinase family. PIM subfamily.</text>
</comment>
<keyword evidence="6 13" id="KW-0547">Nucleotide-binding</keyword>
<evidence type="ECO:0000256" key="9">
    <source>
        <dbReference type="ARBA" id="ARBA00023306"/>
    </source>
</evidence>
<evidence type="ECO:0000313" key="19">
    <source>
        <dbReference type="Proteomes" id="UP000694545"/>
    </source>
</evidence>
<dbReference type="GO" id="GO:0006915">
    <property type="term" value="P:apoptotic process"/>
    <property type="evidence" value="ECO:0007669"/>
    <property type="project" value="UniProtKB-KW"/>
</dbReference>
<evidence type="ECO:0000256" key="3">
    <source>
        <dbReference type="ARBA" id="ARBA00022553"/>
    </source>
</evidence>
<keyword evidence="7 13" id="KW-0418">Kinase</keyword>
<dbReference type="Ensembl" id="ENSVKKT00000003280.1">
    <property type="protein sequence ID" value="ENSVKKP00000003189.1"/>
    <property type="gene ID" value="ENSVKKG00000002468.1"/>
</dbReference>
<dbReference type="RefSeq" id="XP_044299617.1">
    <property type="nucleotide sequence ID" value="XM_044443682.1"/>
</dbReference>
<evidence type="ECO:0000256" key="12">
    <source>
        <dbReference type="ARBA" id="ARBA00066089"/>
    </source>
</evidence>
<dbReference type="PANTHER" id="PTHR22984">
    <property type="entry name" value="SERINE/THREONINE-PROTEIN KINASE PIM"/>
    <property type="match status" value="1"/>
</dbReference>
<dbReference type="InterPro" id="IPR000719">
    <property type="entry name" value="Prot_kinase_dom"/>
</dbReference>
<feature type="binding site" evidence="15">
    <location>
        <position position="117"/>
    </location>
    <ligand>
        <name>ATP</name>
        <dbReference type="ChEBI" id="CHEBI:30616"/>
    </ligand>
</feature>
<feature type="binding site" evidence="15 16">
    <location>
        <position position="54"/>
    </location>
    <ligand>
        <name>ATP</name>
        <dbReference type="ChEBI" id="CHEBI:30616"/>
    </ligand>
</feature>
<dbReference type="InterPro" id="IPR017348">
    <property type="entry name" value="PIM1/2/3"/>
</dbReference>
<keyword evidence="4 13" id="KW-0808">Transferase</keyword>
<dbReference type="Gene3D" id="3.30.200.20">
    <property type="entry name" value="Phosphorylase Kinase, domain 1"/>
    <property type="match status" value="1"/>
</dbReference>
<dbReference type="OrthoDB" id="10252171at2759"/>
<protein>
    <recommendedName>
        <fullName evidence="13">Serine/threonine-protein kinase</fullName>
        <ecNumber evidence="13">2.7.11.1</ecNumber>
    </recommendedName>
</protein>
<evidence type="ECO:0000256" key="7">
    <source>
        <dbReference type="ARBA" id="ARBA00022777"/>
    </source>
</evidence>
<dbReference type="GO" id="GO:0050821">
    <property type="term" value="P:protein stabilization"/>
    <property type="evidence" value="ECO:0007669"/>
    <property type="project" value="UniProtKB-ARBA"/>
</dbReference>
<evidence type="ECO:0000259" key="17">
    <source>
        <dbReference type="PROSITE" id="PS50011"/>
    </source>
</evidence>
<dbReference type="InterPro" id="IPR008271">
    <property type="entry name" value="Ser/Thr_kinase_AS"/>
</dbReference>
<reference evidence="18" key="2">
    <citation type="submission" date="2025-09" db="UniProtKB">
        <authorList>
            <consortium name="Ensembl"/>
        </authorList>
    </citation>
    <scope>IDENTIFICATION</scope>
</reference>
<keyword evidence="2 13" id="KW-0723">Serine/threonine-protein kinase</keyword>
<evidence type="ECO:0000256" key="8">
    <source>
        <dbReference type="ARBA" id="ARBA00022840"/>
    </source>
</evidence>
<reference evidence="18" key="1">
    <citation type="submission" date="2025-08" db="UniProtKB">
        <authorList>
            <consortium name="Ensembl"/>
        </authorList>
    </citation>
    <scope>IDENTIFICATION</scope>
</reference>
<dbReference type="GO" id="GO:0004674">
    <property type="term" value="F:protein serine/threonine kinase activity"/>
    <property type="evidence" value="ECO:0007669"/>
    <property type="project" value="UniProtKB-UniRule"/>
</dbReference>
<dbReference type="GeneID" id="123030083"/>
<evidence type="ECO:0000256" key="11">
    <source>
        <dbReference type="ARBA" id="ARBA00048679"/>
    </source>
</evidence>
<dbReference type="PROSITE" id="PS00108">
    <property type="entry name" value="PROTEIN_KINASE_ST"/>
    <property type="match status" value="1"/>
</dbReference>
<dbReference type="GO" id="GO:0005524">
    <property type="term" value="F:ATP binding"/>
    <property type="evidence" value="ECO:0007669"/>
    <property type="project" value="UniProtKB-UniRule"/>
</dbReference>